<dbReference type="GO" id="GO:0007059">
    <property type="term" value="P:chromosome segregation"/>
    <property type="evidence" value="ECO:0007669"/>
    <property type="project" value="UniProtKB-UniRule"/>
</dbReference>
<feature type="active site" evidence="9">
    <location>
        <position position="286"/>
    </location>
</feature>
<reference evidence="12 13" key="1">
    <citation type="submission" date="2015-10" db="EMBL/GenBank/DDBJ databases">
        <title>Draft Genome Sequence of Chlorobium limicola strain Frasassi Growing under Artificial Lighting in the Frasassi Cave System.</title>
        <authorList>
            <person name="Mansor M."/>
            <person name="Macalady J."/>
        </authorList>
    </citation>
    <scope>NUCLEOTIDE SEQUENCE [LARGE SCALE GENOMIC DNA]</scope>
    <source>
        <strain evidence="12 13">Frasassi</strain>
    </source>
</reference>
<evidence type="ECO:0000256" key="1">
    <source>
        <dbReference type="ARBA" id="ARBA00004496"/>
    </source>
</evidence>
<keyword evidence="7 9" id="KW-0233">DNA recombination</keyword>
<dbReference type="Pfam" id="PF02899">
    <property type="entry name" value="Phage_int_SAM_1"/>
    <property type="match status" value="1"/>
</dbReference>
<comment type="subunit">
    <text evidence="9">Forms a cyclic heterotetrameric complex composed of two molecules of XerC and two molecules of XerD.</text>
</comment>
<evidence type="ECO:0000256" key="9">
    <source>
        <dbReference type="HAMAP-Rule" id="MF_01808"/>
    </source>
</evidence>
<gene>
    <name evidence="9" type="primary">xerC</name>
    <name evidence="12" type="ORF">ASB62_00030</name>
</gene>
<dbReference type="InterPro" id="IPR011010">
    <property type="entry name" value="DNA_brk_join_enz"/>
</dbReference>
<keyword evidence="5 9" id="KW-0229">DNA integration</keyword>
<feature type="active site" evidence="9">
    <location>
        <position position="309"/>
    </location>
</feature>
<keyword evidence="13" id="KW-1185">Reference proteome</keyword>
<evidence type="ECO:0000256" key="8">
    <source>
        <dbReference type="ARBA" id="ARBA00023306"/>
    </source>
</evidence>
<organism evidence="12 13">
    <name type="scientific">Chlorobium limicola</name>
    <dbReference type="NCBI Taxonomy" id="1092"/>
    <lineage>
        <taxon>Bacteria</taxon>
        <taxon>Pseudomonadati</taxon>
        <taxon>Chlorobiota</taxon>
        <taxon>Chlorobiia</taxon>
        <taxon>Chlorobiales</taxon>
        <taxon>Chlorobiaceae</taxon>
        <taxon>Chlorobium/Pelodictyon group</taxon>
        <taxon>Chlorobium</taxon>
    </lineage>
</organism>
<comment type="caution">
    <text evidence="12">The sequence shown here is derived from an EMBL/GenBank/DDBJ whole genome shotgun (WGS) entry which is preliminary data.</text>
</comment>
<dbReference type="InterPro" id="IPR023009">
    <property type="entry name" value="Tyrosine_recombinase_XerC/XerD"/>
</dbReference>
<evidence type="ECO:0000313" key="12">
    <source>
        <dbReference type="EMBL" id="KUL33239.1"/>
    </source>
</evidence>
<dbReference type="PROSITE" id="PS51898">
    <property type="entry name" value="TYR_RECOMBINASE"/>
    <property type="match status" value="1"/>
</dbReference>
<dbReference type="OrthoDB" id="9801717at2"/>
<feature type="domain" description="Tyr recombinase" evidence="10">
    <location>
        <begin position="128"/>
        <end position="331"/>
    </location>
</feature>
<feature type="active site" evidence="9">
    <location>
        <position position="283"/>
    </location>
</feature>
<feature type="active site" evidence="9">
    <location>
        <position position="183"/>
    </location>
</feature>
<dbReference type="GO" id="GO:0005737">
    <property type="term" value="C:cytoplasm"/>
    <property type="evidence" value="ECO:0007669"/>
    <property type="project" value="UniProtKB-SubCell"/>
</dbReference>
<dbReference type="PANTHER" id="PTHR30349:SF77">
    <property type="entry name" value="TYROSINE RECOMBINASE XERC"/>
    <property type="match status" value="1"/>
</dbReference>
<dbReference type="InterPro" id="IPR010998">
    <property type="entry name" value="Integrase_recombinase_N"/>
</dbReference>
<evidence type="ECO:0000256" key="7">
    <source>
        <dbReference type="ARBA" id="ARBA00023172"/>
    </source>
</evidence>
<dbReference type="InterPro" id="IPR002104">
    <property type="entry name" value="Integrase_catalytic"/>
</dbReference>
<name>A0A101JUA5_CHLLI</name>
<dbReference type="CDD" id="cd00798">
    <property type="entry name" value="INT_XerDC_C"/>
    <property type="match status" value="1"/>
</dbReference>
<evidence type="ECO:0000313" key="13">
    <source>
        <dbReference type="Proteomes" id="UP000053937"/>
    </source>
</evidence>
<evidence type="ECO:0000256" key="5">
    <source>
        <dbReference type="ARBA" id="ARBA00022908"/>
    </source>
</evidence>
<dbReference type="InterPro" id="IPR044068">
    <property type="entry name" value="CB"/>
</dbReference>
<evidence type="ECO:0000256" key="3">
    <source>
        <dbReference type="ARBA" id="ARBA00022618"/>
    </source>
</evidence>
<feature type="domain" description="Core-binding (CB)" evidence="11">
    <location>
        <begin position="15"/>
        <end position="107"/>
    </location>
</feature>
<feature type="active site" description="O-(3'-phospho-DNA)-tyrosine intermediate" evidence="9">
    <location>
        <position position="318"/>
    </location>
</feature>
<proteinExistence type="inferred from homology"/>
<keyword evidence="3 9" id="KW-0132">Cell division</keyword>
<keyword evidence="2 9" id="KW-0963">Cytoplasm</keyword>
<protein>
    <recommendedName>
        <fullName evidence="9">Tyrosine recombinase XerC</fullName>
    </recommendedName>
</protein>
<dbReference type="Gene3D" id="1.10.150.130">
    <property type="match status" value="1"/>
</dbReference>
<dbReference type="Proteomes" id="UP000053937">
    <property type="component" value="Unassembled WGS sequence"/>
</dbReference>
<keyword evidence="4 9" id="KW-0159">Chromosome partition</keyword>
<dbReference type="HAMAP" id="MF_01808">
    <property type="entry name" value="Recomb_XerC_XerD"/>
    <property type="match status" value="1"/>
</dbReference>
<dbReference type="GO" id="GO:0006313">
    <property type="term" value="P:DNA transposition"/>
    <property type="evidence" value="ECO:0007669"/>
    <property type="project" value="UniProtKB-UniRule"/>
</dbReference>
<comment type="similarity">
    <text evidence="9">Belongs to the 'phage' integrase family. XerC subfamily.</text>
</comment>
<evidence type="ECO:0000256" key="6">
    <source>
        <dbReference type="ARBA" id="ARBA00023125"/>
    </source>
</evidence>
<keyword evidence="8 9" id="KW-0131">Cell cycle</keyword>
<dbReference type="InterPro" id="IPR004107">
    <property type="entry name" value="Integrase_SAM-like_N"/>
</dbReference>
<dbReference type="GO" id="GO:0051301">
    <property type="term" value="P:cell division"/>
    <property type="evidence" value="ECO:0007669"/>
    <property type="project" value="UniProtKB-KW"/>
</dbReference>
<evidence type="ECO:0000259" key="10">
    <source>
        <dbReference type="PROSITE" id="PS51898"/>
    </source>
</evidence>
<accession>A0A101JUA5</accession>
<dbReference type="SUPFAM" id="SSF56349">
    <property type="entry name" value="DNA breaking-rejoining enzymes"/>
    <property type="match status" value="1"/>
</dbReference>
<dbReference type="PANTHER" id="PTHR30349">
    <property type="entry name" value="PHAGE INTEGRASE-RELATED"/>
    <property type="match status" value="1"/>
</dbReference>
<dbReference type="AlphaFoldDB" id="A0A101JUA5"/>
<dbReference type="InterPro" id="IPR013762">
    <property type="entry name" value="Integrase-like_cat_sf"/>
</dbReference>
<sequence>MKPQLSQKQPHDPDGSRYPEIERFLDYLKSQKNVSSHTVTAYRNDLDQFSSFIASHLGIEDMRNFLPEQLAVVDVRLYMGYLLKNGLQPKSIARKLATLKSFYRYLQHIGIIRTSVLAYVTTPKYPRTVPGFLTEQQTEKLFGEVLSGPSAAASHSGTQDLQEQFELERDRALFEVLYSCGLRISELTGLEMHNLSLDSGHVKITGKGNKQRIVPLGSCAVEALKKYFEVRRNFFRIFLKGDAGAFTHVFVTKKGKKIYPMLVQRITRKYLTPVTEQKERNPHILRHSFATHMLNSGADLKSVSEMLGHSSLTTTEIYTHVTFSRLSEVYRKAHPKA</sequence>
<evidence type="ECO:0000256" key="2">
    <source>
        <dbReference type="ARBA" id="ARBA00022490"/>
    </source>
</evidence>
<dbReference type="EMBL" id="LMBR01000001">
    <property type="protein sequence ID" value="KUL33239.1"/>
    <property type="molecule type" value="Genomic_DNA"/>
</dbReference>
<dbReference type="InterPro" id="IPR050090">
    <property type="entry name" value="Tyrosine_recombinase_XerCD"/>
</dbReference>
<dbReference type="GO" id="GO:0009037">
    <property type="term" value="F:tyrosine-based site-specific recombinase activity"/>
    <property type="evidence" value="ECO:0007669"/>
    <property type="project" value="UniProtKB-UniRule"/>
</dbReference>
<dbReference type="Gene3D" id="1.10.443.10">
    <property type="entry name" value="Intergrase catalytic core"/>
    <property type="match status" value="1"/>
</dbReference>
<evidence type="ECO:0000259" key="11">
    <source>
        <dbReference type="PROSITE" id="PS51900"/>
    </source>
</evidence>
<comment type="function">
    <text evidence="9">Site-specific tyrosine recombinase, which acts by catalyzing the cutting and rejoining of the recombining DNA molecules. The XerC-XerD complex is essential to convert dimers of the bacterial chromosome into monomers to permit their segregation at cell division. It also contributes to the segregational stability of plasmids.</text>
</comment>
<evidence type="ECO:0000256" key="4">
    <source>
        <dbReference type="ARBA" id="ARBA00022829"/>
    </source>
</evidence>
<dbReference type="GO" id="GO:0003677">
    <property type="term" value="F:DNA binding"/>
    <property type="evidence" value="ECO:0007669"/>
    <property type="project" value="UniProtKB-UniRule"/>
</dbReference>
<feature type="active site" evidence="9">
    <location>
        <position position="207"/>
    </location>
</feature>
<keyword evidence="6 9" id="KW-0238">DNA-binding</keyword>
<dbReference type="RefSeq" id="WP_059138054.1">
    <property type="nucleotide sequence ID" value="NZ_LMBR01000001.1"/>
</dbReference>
<comment type="subcellular location">
    <subcellularLocation>
        <location evidence="1 9">Cytoplasm</location>
    </subcellularLocation>
</comment>
<dbReference type="PROSITE" id="PS51900">
    <property type="entry name" value="CB"/>
    <property type="match status" value="1"/>
</dbReference>
<dbReference type="Pfam" id="PF00589">
    <property type="entry name" value="Phage_integrase"/>
    <property type="match status" value="1"/>
</dbReference>